<dbReference type="InterPro" id="IPR013700">
    <property type="entry name" value="AflR"/>
</dbReference>
<evidence type="ECO:0000259" key="7">
    <source>
        <dbReference type="Pfam" id="PF08493"/>
    </source>
</evidence>
<feature type="domain" description="Aflatoxin regulatory protein" evidence="7">
    <location>
        <begin position="147"/>
        <end position="246"/>
    </location>
</feature>
<dbReference type="GO" id="GO:0005634">
    <property type="term" value="C:nucleus"/>
    <property type="evidence" value="ECO:0007669"/>
    <property type="project" value="InterPro"/>
</dbReference>
<evidence type="ECO:0000256" key="3">
    <source>
        <dbReference type="ARBA" id="ARBA00023125"/>
    </source>
</evidence>
<protein>
    <recommendedName>
        <fullName evidence="7">Aflatoxin regulatory protein domain-containing protein</fullName>
    </recommendedName>
</protein>
<keyword evidence="9" id="KW-1185">Reference proteome</keyword>
<dbReference type="AlphaFoldDB" id="A0A139HXF7"/>
<keyword evidence="4" id="KW-0804">Transcription</keyword>
<proteinExistence type="predicted"/>
<feature type="compositionally biased region" description="Polar residues" evidence="6">
    <location>
        <begin position="1"/>
        <end position="23"/>
    </location>
</feature>
<evidence type="ECO:0000256" key="5">
    <source>
        <dbReference type="ARBA" id="ARBA00023242"/>
    </source>
</evidence>
<dbReference type="GO" id="GO:0046872">
    <property type="term" value="F:metal ion binding"/>
    <property type="evidence" value="ECO:0007669"/>
    <property type="project" value="UniProtKB-KW"/>
</dbReference>
<comment type="caution">
    <text evidence="8">The sequence shown here is derived from an EMBL/GenBank/DDBJ whole genome shotgun (WGS) entry which is preliminary data.</text>
</comment>
<name>A0A139HXF7_9PEZI</name>
<accession>A0A139HXF7</accession>
<evidence type="ECO:0000313" key="8">
    <source>
        <dbReference type="EMBL" id="KXT07042.1"/>
    </source>
</evidence>
<dbReference type="GO" id="GO:0045122">
    <property type="term" value="P:aflatoxin biosynthetic process"/>
    <property type="evidence" value="ECO:0007669"/>
    <property type="project" value="InterPro"/>
</dbReference>
<evidence type="ECO:0000313" key="9">
    <source>
        <dbReference type="Proteomes" id="UP000070133"/>
    </source>
</evidence>
<organism evidence="8 9">
    <name type="scientific">Pseudocercospora eumusae</name>
    <dbReference type="NCBI Taxonomy" id="321146"/>
    <lineage>
        <taxon>Eukaryota</taxon>
        <taxon>Fungi</taxon>
        <taxon>Dikarya</taxon>
        <taxon>Ascomycota</taxon>
        <taxon>Pezizomycotina</taxon>
        <taxon>Dothideomycetes</taxon>
        <taxon>Dothideomycetidae</taxon>
        <taxon>Mycosphaerellales</taxon>
        <taxon>Mycosphaerellaceae</taxon>
        <taxon>Pseudocercospora</taxon>
    </lineage>
</organism>
<dbReference type="EMBL" id="LFZN01000004">
    <property type="protein sequence ID" value="KXT07042.1"/>
    <property type="molecule type" value="Genomic_DNA"/>
</dbReference>
<evidence type="ECO:0000256" key="1">
    <source>
        <dbReference type="ARBA" id="ARBA00022723"/>
    </source>
</evidence>
<dbReference type="Proteomes" id="UP000070133">
    <property type="component" value="Unassembled WGS sequence"/>
</dbReference>
<dbReference type="OrthoDB" id="10291087at2759"/>
<keyword evidence="1" id="KW-0479">Metal-binding</keyword>
<keyword evidence="2" id="KW-0805">Transcription regulation</keyword>
<keyword evidence="5" id="KW-0539">Nucleus</keyword>
<feature type="region of interest" description="Disordered" evidence="6">
    <location>
        <begin position="1"/>
        <end position="25"/>
    </location>
</feature>
<gene>
    <name evidence="8" type="ORF">AC578_7264</name>
</gene>
<evidence type="ECO:0000256" key="2">
    <source>
        <dbReference type="ARBA" id="ARBA00023015"/>
    </source>
</evidence>
<dbReference type="GO" id="GO:0006355">
    <property type="term" value="P:regulation of DNA-templated transcription"/>
    <property type="evidence" value="ECO:0007669"/>
    <property type="project" value="InterPro"/>
</dbReference>
<dbReference type="GO" id="GO:0003677">
    <property type="term" value="F:DNA binding"/>
    <property type="evidence" value="ECO:0007669"/>
    <property type="project" value="UniProtKB-KW"/>
</dbReference>
<evidence type="ECO:0000256" key="4">
    <source>
        <dbReference type="ARBA" id="ARBA00023163"/>
    </source>
</evidence>
<dbReference type="Pfam" id="PF08493">
    <property type="entry name" value="AflR"/>
    <property type="match status" value="1"/>
</dbReference>
<evidence type="ECO:0000256" key="6">
    <source>
        <dbReference type="SAM" id="MobiDB-lite"/>
    </source>
</evidence>
<keyword evidence="3" id="KW-0238">DNA-binding</keyword>
<sequence length="341" mass="37358">MTSTDNGVSTQALAGPGTTNARSEPTDVVYEADDSILGLSAWPLMCQSATTNFNAVAGNLDCSALREPWGSIDGSAQVVTPPVSRDKMALRGDDYSISKMSSHAPISASLNGQLSQEQEQPLWATALGDRQMSWTLPTPASEGFESENCCLFRAMELVSSLHASRYVCKRASRTSRLESENGRCIDVDEALFQNRDGLATIDRILNCDKCTEERLPLVMCCLAIEEILGWYEAVAGLTSAMDPEHPPSQDSHDNLTSRVFTRPLVMGEYHLKPSLQLAIRAKAVSSEVQERLIPLLQAIQEKHCGSSPEELGIVKPIEEHCQEMSWWCQQIIARAEAVAWA</sequence>
<reference evidence="8 9" key="1">
    <citation type="submission" date="2015-07" db="EMBL/GenBank/DDBJ databases">
        <title>Comparative genomics of the Sigatoka disease complex on banana suggests a link between parallel evolutionary changes in Pseudocercospora fijiensis and Pseudocercospora eumusae and increased virulence on the banana host.</title>
        <authorList>
            <person name="Chang T.-C."/>
            <person name="Salvucci A."/>
            <person name="Crous P.W."/>
            <person name="Stergiopoulos I."/>
        </authorList>
    </citation>
    <scope>NUCLEOTIDE SEQUENCE [LARGE SCALE GENOMIC DNA]</scope>
    <source>
        <strain evidence="8 9">CBS 114824</strain>
    </source>
</reference>